<proteinExistence type="predicted"/>
<organism evidence="1 2">
    <name type="scientific">Rhododendron griersonianum</name>
    <dbReference type="NCBI Taxonomy" id="479676"/>
    <lineage>
        <taxon>Eukaryota</taxon>
        <taxon>Viridiplantae</taxon>
        <taxon>Streptophyta</taxon>
        <taxon>Embryophyta</taxon>
        <taxon>Tracheophyta</taxon>
        <taxon>Spermatophyta</taxon>
        <taxon>Magnoliopsida</taxon>
        <taxon>eudicotyledons</taxon>
        <taxon>Gunneridae</taxon>
        <taxon>Pentapetalae</taxon>
        <taxon>asterids</taxon>
        <taxon>Ericales</taxon>
        <taxon>Ericaceae</taxon>
        <taxon>Ericoideae</taxon>
        <taxon>Rhodoreae</taxon>
        <taxon>Rhododendron</taxon>
    </lineage>
</organism>
<evidence type="ECO:0000313" key="1">
    <source>
        <dbReference type="EMBL" id="KAG5561992.1"/>
    </source>
</evidence>
<dbReference type="EMBL" id="JACTNZ010000002">
    <property type="protein sequence ID" value="KAG5561992.1"/>
    <property type="molecule type" value="Genomic_DNA"/>
</dbReference>
<protein>
    <submittedName>
        <fullName evidence="1">Uncharacterized protein</fullName>
    </submittedName>
</protein>
<name>A0AAV6LB19_9ERIC</name>
<keyword evidence="2" id="KW-1185">Reference proteome</keyword>
<dbReference type="AlphaFoldDB" id="A0AAV6LB19"/>
<evidence type="ECO:0000313" key="2">
    <source>
        <dbReference type="Proteomes" id="UP000823749"/>
    </source>
</evidence>
<gene>
    <name evidence="1" type="ORF">RHGRI_004883</name>
</gene>
<sequence>MVVILQIKKFRDALAKHSSYCCSLGPLKGLEEKELLVLAANKETWTQFPQIQMLGDHKRRVFVWKKLQRPR</sequence>
<reference evidence="1" key="1">
    <citation type="submission" date="2020-08" db="EMBL/GenBank/DDBJ databases">
        <title>Plant Genome Project.</title>
        <authorList>
            <person name="Zhang R.-G."/>
        </authorList>
    </citation>
    <scope>NUCLEOTIDE SEQUENCE</scope>
    <source>
        <strain evidence="1">WSP0</strain>
        <tissue evidence="1">Leaf</tissue>
    </source>
</reference>
<comment type="caution">
    <text evidence="1">The sequence shown here is derived from an EMBL/GenBank/DDBJ whole genome shotgun (WGS) entry which is preliminary data.</text>
</comment>
<dbReference type="Proteomes" id="UP000823749">
    <property type="component" value="Chromosome 2"/>
</dbReference>
<accession>A0AAV6LB19</accession>